<keyword evidence="4 10" id="KW-0926">Vacuole</keyword>
<evidence type="ECO:0000256" key="8">
    <source>
        <dbReference type="ARBA" id="ARBA00023006"/>
    </source>
</evidence>
<reference evidence="12 13" key="1">
    <citation type="journal article" date="2018" name="Evol. Lett.">
        <title>Horizontal gene cluster transfer increased hallucinogenic mushroom diversity.</title>
        <authorList>
            <person name="Reynolds H.T."/>
            <person name="Vijayakumar V."/>
            <person name="Gluck-Thaler E."/>
            <person name="Korotkin H.B."/>
            <person name="Matheny P.B."/>
            <person name="Slot J.C."/>
        </authorList>
    </citation>
    <scope>NUCLEOTIDE SEQUENCE [LARGE SCALE GENOMIC DNA]</scope>
    <source>
        <strain evidence="12 13">2631</strain>
    </source>
</reference>
<comment type="caution">
    <text evidence="12">The sequence shown here is derived from an EMBL/GenBank/DDBJ whole genome shotgun (WGS) entry which is preliminary data.</text>
</comment>
<gene>
    <name evidence="12" type="ORF">CVT25_005533</name>
</gene>
<feature type="transmembrane region" description="Helical" evidence="10">
    <location>
        <begin position="280"/>
        <end position="300"/>
    </location>
</feature>
<sequence length="549" mass="61093">MSLPTLPRKKGNMDSDISPADEKLKTQSEGASGSIELISHSMDNNGPMFVSSITKDEPIVTRKELWSYYLYYNGDNGVGPLGYSMTLFQSLAFSAGYDPARGPGSSCNGDGSSGNCVLPWAGGTKSVSSVVLIANGISFAIMTMIFTTIGSAADYGTFGRWLLLVITVICWAAQFAEMTPSRWPLAMALYMIGFISYGATLVFYAAIFPRLARNTKHTRTLLTKYESGEITKEEYEVEGSLEKNRISNISTAHSNIGYIATLCLNLSILLPLASNAKVNNYTLVLTNAYWVVTGIWWFIFQQPRPGPALPKGEHYITIGWKQLWAASKQYKQLPYTFIYLFAFFLLADGLNTTGTLISICQNDKFSFSFLQNTYLGLAQAITSTMSTLGFWYFQRHFKISTKKMFVVTNVVTILIPFWGMLGIWTSKIGFHNVWEFWAYNVVFGLFQAPYYAFAQTMMAELTPPGFDNMFFGLFGLSNRASSMIGPNVIQAIIDKSGSNWMGFPFLFALCFAASLVIWFFIDIEKGRRDAIVWADGVRKKADLASQITS</sequence>
<evidence type="ECO:0000313" key="13">
    <source>
        <dbReference type="Proteomes" id="UP000283269"/>
    </source>
</evidence>
<keyword evidence="6 10" id="KW-0029">Amino-acid transport</keyword>
<feature type="transmembrane region" description="Helical" evidence="10">
    <location>
        <begin position="374"/>
        <end position="393"/>
    </location>
</feature>
<feature type="transmembrane region" description="Helical" evidence="10">
    <location>
        <begin position="158"/>
        <end position="176"/>
    </location>
</feature>
<evidence type="ECO:0000256" key="5">
    <source>
        <dbReference type="ARBA" id="ARBA00022692"/>
    </source>
</evidence>
<organism evidence="12 13">
    <name type="scientific">Psilocybe cyanescens</name>
    <dbReference type="NCBI Taxonomy" id="93625"/>
    <lineage>
        <taxon>Eukaryota</taxon>
        <taxon>Fungi</taxon>
        <taxon>Dikarya</taxon>
        <taxon>Basidiomycota</taxon>
        <taxon>Agaricomycotina</taxon>
        <taxon>Agaricomycetes</taxon>
        <taxon>Agaricomycetidae</taxon>
        <taxon>Agaricales</taxon>
        <taxon>Agaricineae</taxon>
        <taxon>Strophariaceae</taxon>
        <taxon>Psilocybe</taxon>
    </lineage>
</organism>
<dbReference type="Pfam" id="PF11700">
    <property type="entry name" value="ATG22"/>
    <property type="match status" value="1"/>
</dbReference>
<dbReference type="STRING" id="93625.A0A409VQW5"/>
<dbReference type="InterPro" id="IPR024671">
    <property type="entry name" value="Atg22-like"/>
</dbReference>
<evidence type="ECO:0000256" key="1">
    <source>
        <dbReference type="ARBA" id="ARBA00004128"/>
    </source>
</evidence>
<dbReference type="PANTHER" id="PTHR23519:SF4">
    <property type="entry name" value="AUTOPHAGY-RELATED PROTEIN"/>
    <property type="match status" value="1"/>
</dbReference>
<feature type="transmembrane region" description="Helical" evidence="10">
    <location>
        <begin position="501"/>
        <end position="521"/>
    </location>
</feature>
<evidence type="ECO:0000313" key="12">
    <source>
        <dbReference type="EMBL" id="PPQ68623.1"/>
    </source>
</evidence>
<comment type="subcellular location">
    <subcellularLocation>
        <location evidence="1 10">Vacuole membrane</location>
        <topology evidence="1 10">Multi-pass membrane protein</topology>
    </subcellularLocation>
</comment>
<dbReference type="CDD" id="cd17483">
    <property type="entry name" value="MFS_Atg22_like"/>
    <property type="match status" value="1"/>
</dbReference>
<evidence type="ECO:0000256" key="9">
    <source>
        <dbReference type="ARBA" id="ARBA00023136"/>
    </source>
</evidence>
<accession>A0A409VQW5</accession>
<comment type="similarity">
    <text evidence="2 10">Belongs to the ATG22 family.</text>
</comment>
<keyword evidence="8 10" id="KW-0072">Autophagy</keyword>
<comment type="function">
    <text evidence="10">Vacuolar effluxer which mediate the efflux of amino acids resulting from autophagic degradation. The release of autophagic amino acids allows the maintenance of protein synthesis and viability during nitrogen starvation.</text>
</comment>
<dbReference type="EMBL" id="NHYD01003953">
    <property type="protein sequence ID" value="PPQ68623.1"/>
    <property type="molecule type" value="Genomic_DNA"/>
</dbReference>
<name>A0A409VQW5_PSICY</name>
<protein>
    <recommendedName>
        <fullName evidence="10">Autophagy-related protein</fullName>
    </recommendedName>
</protein>
<evidence type="ECO:0000256" key="7">
    <source>
        <dbReference type="ARBA" id="ARBA00022989"/>
    </source>
</evidence>
<dbReference type="GO" id="GO:0005774">
    <property type="term" value="C:vacuolar membrane"/>
    <property type="evidence" value="ECO:0007669"/>
    <property type="project" value="UniProtKB-SubCell"/>
</dbReference>
<evidence type="ECO:0000256" key="6">
    <source>
        <dbReference type="ARBA" id="ARBA00022970"/>
    </source>
</evidence>
<keyword evidence="3 10" id="KW-0813">Transport</keyword>
<evidence type="ECO:0000256" key="11">
    <source>
        <dbReference type="SAM" id="MobiDB-lite"/>
    </source>
</evidence>
<keyword evidence="7 10" id="KW-1133">Transmembrane helix</keyword>
<feature type="transmembrane region" description="Helical" evidence="10">
    <location>
        <begin position="127"/>
        <end position="146"/>
    </location>
</feature>
<dbReference type="InterPro" id="IPR036259">
    <property type="entry name" value="MFS_trans_sf"/>
</dbReference>
<evidence type="ECO:0000256" key="2">
    <source>
        <dbReference type="ARBA" id="ARBA00006978"/>
    </source>
</evidence>
<keyword evidence="5 10" id="KW-0812">Transmembrane</keyword>
<evidence type="ECO:0000256" key="10">
    <source>
        <dbReference type="RuleBase" id="RU363073"/>
    </source>
</evidence>
<dbReference type="AlphaFoldDB" id="A0A409VQW5"/>
<feature type="transmembrane region" description="Helical" evidence="10">
    <location>
        <begin position="337"/>
        <end position="359"/>
    </location>
</feature>
<feature type="transmembrane region" description="Helical" evidence="10">
    <location>
        <begin position="188"/>
        <end position="207"/>
    </location>
</feature>
<feature type="region of interest" description="Disordered" evidence="11">
    <location>
        <begin position="1"/>
        <end position="31"/>
    </location>
</feature>
<dbReference type="InterPro" id="IPR050495">
    <property type="entry name" value="ATG22/LtaA_families"/>
</dbReference>
<feature type="transmembrane region" description="Helical" evidence="10">
    <location>
        <begin position="255"/>
        <end position="274"/>
    </location>
</feature>
<dbReference type="GO" id="GO:0006914">
    <property type="term" value="P:autophagy"/>
    <property type="evidence" value="ECO:0007669"/>
    <property type="project" value="UniProtKB-KW"/>
</dbReference>
<dbReference type="GO" id="GO:0032974">
    <property type="term" value="P:amino acid transmembrane export from vacuole"/>
    <property type="evidence" value="ECO:0007669"/>
    <property type="project" value="InterPro"/>
</dbReference>
<dbReference type="PANTHER" id="PTHR23519">
    <property type="entry name" value="AUTOPHAGY-RELATED PROTEIN 22"/>
    <property type="match status" value="1"/>
</dbReference>
<dbReference type="Gene3D" id="1.20.1250.20">
    <property type="entry name" value="MFS general substrate transporter like domains"/>
    <property type="match status" value="1"/>
</dbReference>
<dbReference type="InParanoid" id="A0A409VQW5"/>
<dbReference type="SUPFAM" id="SSF103473">
    <property type="entry name" value="MFS general substrate transporter"/>
    <property type="match status" value="1"/>
</dbReference>
<dbReference type="Proteomes" id="UP000283269">
    <property type="component" value="Unassembled WGS sequence"/>
</dbReference>
<dbReference type="InterPro" id="IPR044738">
    <property type="entry name" value="Atg22"/>
</dbReference>
<feature type="transmembrane region" description="Helical" evidence="10">
    <location>
        <begin position="405"/>
        <end position="424"/>
    </location>
</feature>
<keyword evidence="9 10" id="KW-0472">Membrane</keyword>
<dbReference type="OrthoDB" id="42657at2759"/>
<feature type="transmembrane region" description="Helical" evidence="10">
    <location>
        <begin position="436"/>
        <end position="454"/>
    </location>
</feature>
<evidence type="ECO:0000256" key="4">
    <source>
        <dbReference type="ARBA" id="ARBA00022554"/>
    </source>
</evidence>
<keyword evidence="13" id="KW-1185">Reference proteome</keyword>
<evidence type="ECO:0000256" key="3">
    <source>
        <dbReference type="ARBA" id="ARBA00022448"/>
    </source>
</evidence>
<proteinExistence type="inferred from homology"/>